<protein>
    <submittedName>
        <fullName evidence="1">Uncharacterized protein</fullName>
    </submittedName>
</protein>
<name>A0A7G2C3Y3_9TRYP</name>
<gene>
    <name evidence="1" type="ORF">ADEAN_000174400</name>
</gene>
<evidence type="ECO:0000313" key="1">
    <source>
        <dbReference type="EMBL" id="CAD2214299.1"/>
    </source>
</evidence>
<dbReference type="Proteomes" id="UP000515908">
    <property type="component" value="Chromosome 03"/>
</dbReference>
<keyword evidence="2" id="KW-1185">Reference proteome</keyword>
<evidence type="ECO:0000313" key="2">
    <source>
        <dbReference type="Proteomes" id="UP000515908"/>
    </source>
</evidence>
<dbReference type="VEuPathDB" id="TriTrypDB:ADEAN_000174400"/>
<sequence>MEVRQLKQLLLLIVSEKDLEERKLLLASALKIIASSSQACTLPNHCSPDSFIANRRGSGLLGIKAILQEFPQEGYAVSM</sequence>
<reference evidence="1 2" key="1">
    <citation type="submission" date="2020-08" db="EMBL/GenBank/DDBJ databases">
        <authorList>
            <person name="Newling K."/>
            <person name="Davey J."/>
            <person name="Forrester S."/>
        </authorList>
    </citation>
    <scope>NUCLEOTIDE SEQUENCE [LARGE SCALE GENOMIC DNA]</scope>
    <source>
        <strain evidence="2">Crithidia deanei Carvalho (ATCC PRA-265)</strain>
    </source>
</reference>
<organism evidence="1 2">
    <name type="scientific">Angomonas deanei</name>
    <dbReference type="NCBI Taxonomy" id="59799"/>
    <lineage>
        <taxon>Eukaryota</taxon>
        <taxon>Discoba</taxon>
        <taxon>Euglenozoa</taxon>
        <taxon>Kinetoplastea</taxon>
        <taxon>Metakinetoplastina</taxon>
        <taxon>Trypanosomatida</taxon>
        <taxon>Trypanosomatidae</taxon>
        <taxon>Strigomonadinae</taxon>
        <taxon>Angomonas</taxon>
    </lineage>
</organism>
<dbReference type="AlphaFoldDB" id="A0A7G2C3Y3"/>
<proteinExistence type="predicted"/>
<accession>A0A7G2C3Y3</accession>
<dbReference type="EMBL" id="LR877147">
    <property type="protein sequence ID" value="CAD2214299.1"/>
    <property type="molecule type" value="Genomic_DNA"/>
</dbReference>